<reference evidence="2 3" key="1">
    <citation type="submission" date="2018-03" db="EMBL/GenBank/DDBJ databases">
        <title>Genomic Encyclopedia of Type Strains, Phase III (KMG-III): the genomes of soil and plant-associated and newly described type strains.</title>
        <authorList>
            <person name="Whitman W."/>
        </authorList>
    </citation>
    <scope>NUCLEOTIDE SEQUENCE [LARGE SCALE GENOMIC DNA]</scope>
    <source>
        <strain evidence="2 3">CGMCC 1.12484</strain>
    </source>
</reference>
<name>A0A2T0VJ57_9MICO</name>
<organism evidence="2 3">
    <name type="scientific">Glaciihabitans tibetensis</name>
    <dbReference type="NCBI Taxonomy" id="1266600"/>
    <lineage>
        <taxon>Bacteria</taxon>
        <taxon>Bacillati</taxon>
        <taxon>Actinomycetota</taxon>
        <taxon>Actinomycetes</taxon>
        <taxon>Micrococcales</taxon>
        <taxon>Microbacteriaceae</taxon>
        <taxon>Glaciihabitans</taxon>
    </lineage>
</organism>
<protein>
    <submittedName>
        <fullName evidence="2">6-phosphogluconolactonase (Cycloisomerase 2 family)</fullName>
    </submittedName>
</protein>
<dbReference type="InterPro" id="IPR019405">
    <property type="entry name" value="Lactonase_7-beta_prop"/>
</dbReference>
<comment type="caution">
    <text evidence="2">The sequence shown here is derived from an EMBL/GenBank/DDBJ whole genome shotgun (WGS) entry which is preliminary data.</text>
</comment>
<keyword evidence="2" id="KW-0413">Isomerase</keyword>
<dbReference type="Proteomes" id="UP000237983">
    <property type="component" value="Unassembled WGS sequence"/>
</dbReference>
<dbReference type="GO" id="GO:0017057">
    <property type="term" value="F:6-phosphogluconolactonase activity"/>
    <property type="evidence" value="ECO:0007669"/>
    <property type="project" value="TreeGrafter"/>
</dbReference>
<dbReference type="Pfam" id="PF10282">
    <property type="entry name" value="Lactonase"/>
    <property type="match status" value="1"/>
</dbReference>
<dbReference type="Gene3D" id="2.130.10.10">
    <property type="entry name" value="YVTN repeat-like/Quinoprotein amine dehydrogenase"/>
    <property type="match status" value="1"/>
</dbReference>
<dbReference type="InterPro" id="IPR050282">
    <property type="entry name" value="Cycloisomerase_2"/>
</dbReference>
<evidence type="ECO:0000313" key="3">
    <source>
        <dbReference type="Proteomes" id="UP000237983"/>
    </source>
</evidence>
<dbReference type="EMBL" id="PVTL01000001">
    <property type="protein sequence ID" value="PRY70253.1"/>
    <property type="molecule type" value="Genomic_DNA"/>
</dbReference>
<dbReference type="AlphaFoldDB" id="A0A2T0VJ57"/>
<dbReference type="PANTHER" id="PTHR30344:SF1">
    <property type="entry name" value="6-PHOSPHOGLUCONOLACTONASE"/>
    <property type="match status" value="1"/>
</dbReference>
<dbReference type="GO" id="GO:0016853">
    <property type="term" value="F:isomerase activity"/>
    <property type="evidence" value="ECO:0007669"/>
    <property type="project" value="UniProtKB-KW"/>
</dbReference>
<sequence>MIPGTATWRSSVHTDDLCRRLWVGGYTAEMDGSAAGIGLIERGPRGELEYRGTAAITESPSFLGLAGGVIYATGESGQVVSAFRRDGSALTPLGQQPAAGPFPCALAVVSSDRGASHLVVASYGDGAIGVFPLDDAGSVLPLAQALRAEADEAHDAQHGPHEAQDGPHAHDVLQVDASTVLTTDLGTDCVYVHTLGSAPALTRVRDIRLAPGTGPRDLLLRPSGDVWVVGELSCQVVVLRPQNGEYSVVAQVQLPGAAAGDHASAIAVNSAGTHAYVGLRGSNRVATLRLNDSGALEPATFTSCGGDWPRHLVVVGEHLYVANQRSGTVSSFAVAADGALIAEGAIAVPSPTYLLAD</sequence>
<dbReference type="InterPro" id="IPR011048">
    <property type="entry name" value="Haem_d1_sf"/>
</dbReference>
<dbReference type="InterPro" id="IPR015943">
    <property type="entry name" value="WD40/YVTN_repeat-like_dom_sf"/>
</dbReference>
<gene>
    <name evidence="2" type="ORF">B0I08_101381</name>
</gene>
<comment type="similarity">
    <text evidence="1">Belongs to the cycloisomerase 2 family.</text>
</comment>
<evidence type="ECO:0000313" key="2">
    <source>
        <dbReference type="EMBL" id="PRY70253.1"/>
    </source>
</evidence>
<dbReference type="PANTHER" id="PTHR30344">
    <property type="entry name" value="6-PHOSPHOGLUCONOLACTONASE-RELATED"/>
    <property type="match status" value="1"/>
</dbReference>
<keyword evidence="3" id="KW-1185">Reference proteome</keyword>
<dbReference type="SUPFAM" id="SSF51004">
    <property type="entry name" value="C-terminal (heme d1) domain of cytochrome cd1-nitrite reductase"/>
    <property type="match status" value="1"/>
</dbReference>
<accession>A0A2T0VJ57</accession>
<dbReference type="OrthoDB" id="9790815at2"/>
<proteinExistence type="inferred from homology"/>
<evidence type="ECO:0000256" key="1">
    <source>
        <dbReference type="ARBA" id="ARBA00005564"/>
    </source>
</evidence>